<dbReference type="PRINTS" id="PR00146">
    <property type="entry name" value="DHPICSNTHASE"/>
</dbReference>
<dbReference type="GO" id="GO:0008675">
    <property type="term" value="F:2-dehydro-3-deoxy-phosphogluconate aldolase activity"/>
    <property type="evidence" value="ECO:0007669"/>
    <property type="project" value="UniProtKB-ARBA"/>
</dbReference>
<dbReference type="RefSeq" id="WP_119815292.1">
    <property type="nucleotide sequence ID" value="NZ_CP025066.1"/>
</dbReference>
<dbReference type="PROSITE" id="PS00666">
    <property type="entry name" value="DHDPS_2"/>
    <property type="match status" value="1"/>
</dbReference>
<accession>A0A343TH45</accession>
<dbReference type="AlphaFoldDB" id="A0A343TH45"/>
<dbReference type="GO" id="GO:0008840">
    <property type="term" value="F:4-hydroxy-tetrahydrodipicolinate synthase activity"/>
    <property type="evidence" value="ECO:0007669"/>
    <property type="project" value="UniProtKB-EC"/>
</dbReference>
<gene>
    <name evidence="5" type="primary">dapA</name>
    <name evidence="5" type="ORF">AArcSl_0771</name>
</gene>
<sequence length="294" mass="31401">MNGIGPPLVTPFDEAGGVDYRRLRELVDWIEGRGVDFLVPCGSNSEAELMTAAERARVIETVAEEASVPVLAGTGNPGLRETLEATRAAADAGADAALVVTPFYYDHDQETLEAYYRELASESSLPIYLYSVPAYTGVRLEPDTVGRLASHPNLVGMKDSHASLPEFVRTKRRIAESTADVVSSAGEFDLMIGSGSVLAQALSAGAVGGVLALANLAPAATAEVFEAHQEDPERARELNEDLVELNTAITADYSVPGLKWAMRERGAPAGYPRAPHREPDAEARGQLRALLDEL</sequence>
<dbReference type="Gene3D" id="3.20.20.70">
    <property type="entry name" value="Aldolase class I"/>
    <property type="match status" value="1"/>
</dbReference>
<dbReference type="KEGG" id="hdf:AArcSl_0771"/>
<evidence type="ECO:0000313" key="5">
    <source>
        <dbReference type="EMBL" id="AUX08417.1"/>
    </source>
</evidence>
<feature type="binding site" evidence="4">
    <location>
        <position position="210"/>
    </location>
    <ligand>
        <name>pyruvate</name>
        <dbReference type="ChEBI" id="CHEBI:15361"/>
    </ligand>
</feature>
<dbReference type="SUPFAM" id="SSF51569">
    <property type="entry name" value="Aldolase"/>
    <property type="match status" value="1"/>
</dbReference>
<dbReference type="PIRSF" id="PIRSF001365">
    <property type="entry name" value="DHDPS"/>
    <property type="match status" value="1"/>
</dbReference>
<organism evidence="5 6">
    <name type="scientific">Halalkaliarchaeum desulfuricum</name>
    <dbReference type="NCBI Taxonomy" id="2055893"/>
    <lineage>
        <taxon>Archaea</taxon>
        <taxon>Methanobacteriati</taxon>
        <taxon>Methanobacteriota</taxon>
        <taxon>Stenosarchaea group</taxon>
        <taxon>Halobacteria</taxon>
        <taxon>Halobacteriales</taxon>
        <taxon>Haloferacaceae</taxon>
        <taxon>Halalkaliarchaeum</taxon>
    </lineage>
</organism>
<keyword evidence="1 5" id="KW-0456">Lyase</keyword>
<protein>
    <submittedName>
        <fullName evidence="5">4-hydroxy-tetrahydrodipicolinate synthase</fullName>
        <ecNumber evidence="5">4.3.3.7</ecNumber>
    </submittedName>
</protein>
<dbReference type="Proteomes" id="UP000263012">
    <property type="component" value="Chromosome"/>
</dbReference>
<dbReference type="OrthoDB" id="350860at2157"/>
<dbReference type="Pfam" id="PF00701">
    <property type="entry name" value="DHDPS"/>
    <property type="match status" value="1"/>
</dbReference>
<evidence type="ECO:0000313" key="6">
    <source>
        <dbReference type="Proteomes" id="UP000263012"/>
    </source>
</evidence>
<dbReference type="EMBL" id="CP025066">
    <property type="protein sequence ID" value="AUX08417.1"/>
    <property type="molecule type" value="Genomic_DNA"/>
</dbReference>
<dbReference type="GeneID" id="37877115"/>
<feature type="active site" description="Proton donor/acceptor" evidence="3">
    <location>
        <position position="130"/>
    </location>
</feature>
<feature type="active site" description="Schiff-base intermediate with substrate" evidence="3">
    <location>
        <position position="158"/>
    </location>
</feature>
<dbReference type="PANTHER" id="PTHR12128:SF66">
    <property type="entry name" value="4-HYDROXY-2-OXOGLUTARATE ALDOLASE, MITOCHONDRIAL"/>
    <property type="match status" value="1"/>
</dbReference>
<evidence type="ECO:0000256" key="2">
    <source>
        <dbReference type="ARBA" id="ARBA00023270"/>
    </source>
</evidence>
<evidence type="ECO:0000256" key="1">
    <source>
        <dbReference type="ARBA" id="ARBA00023239"/>
    </source>
</evidence>
<evidence type="ECO:0000256" key="4">
    <source>
        <dbReference type="PIRSR" id="PIRSR001365-2"/>
    </source>
</evidence>
<dbReference type="EC" id="4.3.3.7" evidence="5"/>
<dbReference type="CDD" id="cd00408">
    <property type="entry name" value="DHDPS-like"/>
    <property type="match status" value="1"/>
</dbReference>
<dbReference type="GO" id="GO:0044281">
    <property type="term" value="P:small molecule metabolic process"/>
    <property type="evidence" value="ECO:0007669"/>
    <property type="project" value="UniProtKB-ARBA"/>
</dbReference>
<reference evidence="6" key="1">
    <citation type="submission" date="2017-11" db="EMBL/GenBank/DDBJ databases">
        <title>Phenotypic and genomic properties of facultatively anaerobic sulfur-reducing natronoarchaea from hypersaline soda lakes.</title>
        <authorList>
            <person name="Sorokin D.Y."/>
            <person name="Kublanov I.V."/>
            <person name="Roman P."/>
            <person name="Sinninghe Damste J.S."/>
            <person name="Golyshin P.N."/>
            <person name="Rojo D."/>
            <person name="Ciordia S."/>
            <person name="Mena M.D.C."/>
            <person name="Ferrer M."/>
            <person name="Messina E."/>
            <person name="Smedile F."/>
            <person name="La Spada G."/>
            <person name="La Cono V."/>
            <person name="Yakimov M.M."/>
        </authorList>
    </citation>
    <scope>NUCLEOTIDE SEQUENCE [LARGE SCALE GENOMIC DNA]</scope>
    <source>
        <strain evidence="6">AArc-Sl</strain>
    </source>
</reference>
<dbReference type="InterPro" id="IPR002220">
    <property type="entry name" value="DapA-like"/>
</dbReference>
<keyword evidence="2" id="KW-0704">Schiff base</keyword>
<name>A0A343TH45_9EURY</name>
<dbReference type="InterPro" id="IPR020625">
    <property type="entry name" value="Schiff_base-form_aldolases_AS"/>
</dbReference>
<dbReference type="SMART" id="SM01130">
    <property type="entry name" value="DHDPS"/>
    <property type="match status" value="1"/>
</dbReference>
<dbReference type="InterPro" id="IPR013785">
    <property type="entry name" value="Aldolase_TIM"/>
</dbReference>
<keyword evidence="6" id="KW-1185">Reference proteome</keyword>
<evidence type="ECO:0000256" key="3">
    <source>
        <dbReference type="PIRSR" id="PIRSR001365-1"/>
    </source>
</evidence>
<proteinExistence type="predicted"/>
<dbReference type="PANTHER" id="PTHR12128">
    <property type="entry name" value="DIHYDRODIPICOLINATE SYNTHASE"/>
    <property type="match status" value="1"/>
</dbReference>